<keyword evidence="1" id="KW-0808">Transferase</keyword>
<dbReference type="SMART" id="SM00220">
    <property type="entry name" value="S_TKc"/>
    <property type="match status" value="1"/>
</dbReference>
<dbReference type="SMART" id="SM00065">
    <property type="entry name" value="GAF"/>
    <property type="match status" value="1"/>
</dbReference>
<keyword evidence="9" id="KW-1185">Reference proteome</keyword>
<dbReference type="InterPro" id="IPR011009">
    <property type="entry name" value="Kinase-like_dom_sf"/>
</dbReference>
<dbReference type="Proteomes" id="UP000070134">
    <property type="component" value="Chromosome"/>
</dbReference>
<evidence type="ECO:0000256" key="6">
    <source>
        <dbReference type="SAM" id="MobiDB-lite"/>
    </source>
</evidence>
<dbReference type="PATRIC" id="fig|37927.3.peg.2953"/>
<protein>
    <submittedName>
        <fullName evidence="8">Putative serine/threonine protein kinase</fullName>
    </submittedName>
</protein>
<sequence length="496" mass="52386">MAEHRRDGGEQDLVGGRYRLLEVIGRGSTAVVHRARDESLGREVAVKVMQPGAMDEAELRRSDTEVKLLAQLSHPGLVTLLDAGTERTAGGAARVYLVMELVTGADLREHLRHGPLESSAVAEIGHDLCEALAYVHARGVVHRDIKPANILLLDHPEEAARFHAKLTDFGIAWIPDSELTLEDAVSGTPAFLSPEQVRGDHAGPESDVYSLGLVLLQCLTGRLAFPGPPLESAVRRLTLPAPIPDDVDPLWRQLLAGMTAMDPAARPSAAEAAAALQRLAALGTLAGPLPELAEAEEALRLAEVRSYAAPASAQSAAFDRITRLASRVLGVPMATVSIVDADRIWFLSTHGLEADHVDRHPGLCASAVLQDDLWVLPDAAADPLAVANPLVCGDLGVRFYAAVPLKTPAGANIGTLSVLDRVPRTLSRSHAATLRDLAGLVMDQLVLRRATLEASSPAVVPAAVVPPAVVPAPQPVRTPEPMPAEQAPLVGLPNAG</sequence>
<gene>
    <name evidence="8" type="ORF">SA2016_2874</name>
</gene>
<dbReference type="PROSITE" id="PS00108">
    <property type="entry name" value="PROTEIN_KINASE_ST"/>
    <property type="match status" value="1"/>
</dbReference>
<name>A0A127A273_9MICC</name>
<evidence type="ECO:0000256" key="1">
    <source>
        <dbReference type="ARBA" id="ARBA00022679"/>
    </source>
</evidence>
<dbReference type="RefSeq" id="WP_084249544.1">
    <property type="nucleotide sequence ID" value="NZ_BJMO01000005.1"/>
</dbReference>
<dbReference type="Gene3D" id="1.10.510.10">
    <property type="entry name" value="Transferase(Phosphotransferase) domain 1"/>
    <property type="match status" value="1"/>
</dbReference>
<organism evidence="8 9">
    <name type="scientific">Sinomonas atrocyanea</name>
    <dbReference type="NCBI Taxonomy" id="37927"/>
    <lineage>
        <taxon>Bacteria</taxon>
        <taxon>Bacillati</taxon>
        <taxon>Actinomycetota</taxon>
        <taxon>Actinomycetes</taxon>
        <taxon>Micrococcales</taxon>
        <taxon>Micrococcaceae</taxon>
        <taxon>Sinomonas</taxon>
    </lineage>
</organism>
<evidence type="ECO:0000256" key="4">
    <source>
        <dbReference type="ARBA" id="ARBA00022840"/>
    </source>
</evidence>
<dbReference type="InterPro" id="IPR017441">
    <property type="entry name" value="Protein_kinase_ATP_BS"/>
</dbReference>
<dbReference type="InterPro" id="IPR029016">
    <property type="entry name" value="GAF-like_dom_sf"/>
</dbReference>
<keyword evidence="4 5" id="KW-0067">ATP-binding</keyword>
<feature type="binding site" evidence="5">
    <location>
        <position position="47"/>
    </location>
    <ligand>
        <name>ATP</name>
        <dbReference type="ChEBI" id="CHEBI:30616"/>
    </ligand>
</feature>
<evidence type="ECO:0000313" key="9">
    <source>
        <dbReference type="Proteomes" id="UP000070134"/>
    </source>
</evidence>
<dbReference type="STRING" id="37927.SA2016_2874"/>
<evidence type="ECO:0000256" key="5">
    <source>
        <dbReference type="PROSITE-ProRule" id="PRU10141"/>
    </source>
</evidence>
<dbReference type="Pfam" id="PF01590">
    <property type="entry name" value="GAF"/>
    <property type="match status" value="1"/>
</dbReference>
<dbReference type="Gene3D" id="3.30.200.20">
    <property type="entry name" value="Phosphorylase Kinase, domain 1"/>
    <property type="match status" value="1"/>
</dbReference>
<dbReference type="InterPro" id="IPR000719">
    <property type="entry name" value="Prot_kinase_dom"/>
</dbReference>
<dbReference type="InterPro" id="IPR003018">
    <property type="entry name" value="GAF"/>
</dbReference>
<dbReference type="PROSITE" id="PS00107">
    <property type="entry name" value="PROTEIN_KINASE_ATP"/>
    <property type="match status" value="1"/>
</dbReference>
<keyword evidence="2 5" id="KW-0547">Nucleotide-binding</keyword>
<dbReference type="CDD" id="cd14014">
    <property type="entry name" value="STKc_PknB_like"/>
    <property type="match status" value="1"/>
</dbReference>
<dbReference type="EMBL" id="CP014518">
    <property type="protein sequence ID" value="AMM33539.1"/>
    <property type="molecule type" value="Genomic_DNA"/>
</dbReference>
<feature type="region of interest" description="Disordered" evidence="6">
    <location>
        <begin position="476"/>
        <end position="496"/>
    </location>
</feature>
<evidence type="ECO:0000259" key="7">
    <source>
        <dbReference type="PROSITE" id="PS50011"/>
    </source>
</evidence>
<feature type="domain" description="Protein kinase" evidence="7">
    <location>
        <begin position="18"/>
        <end position="279"/>
    </location>
</feature>
<evidence type="ECO:0000313" key="8">
    <source>
        <dbReference type="EMBL" id="AMM33539.1"/>
    </source>
</evidence>
<dbReference type="Gene3D" id="3.30.450.40">
    <property type="match status" value="1"/>
</dbReference>
<dbReference type="OrthoDB" id="9762169at2"/>
<proteinExistence type="predicted"/>
<dbReference type="PROSITE" id="PS50011">
    <property type="entry name" value="PROTEIN_KINASE_DOM"/>
    <property type="match status" value="1"/>
</dbReference>
<accession>A0A127A273</accession>
<dbReference type="KEGG" id="satk:SA2016_2874"/>
<keyword evidence="3 8" id="KW-0418">Kinase</keyword>
<dbReference type="Pfam" id="PF00069">
    <property type="entry name" value="Pkinase"/>
    <property type="match status" value="1"/>
</dbReference>
<dbReference type="InterPro" id="IPR008271">
    <property type="entry name" value="Ser/Thr_kinase_AS"/>
</dbReference>
<dbReference type="SUPFAM" id="SSF56112">
    <property type="entry name" value="Protein kinase-like (PK-like)"/>
    <property type="match status" value="1"/>
</dbReference>
<dbReference type="SUPFAM" id="SSF55781">
    <property type="entry name" value="GAF domain-like"/>
    <property type="match status" value="1"/>
</dbReference>
<dbReference type="PANTHER" id="PTHR43289">
    <property type="entry name" value="MITOGEN-ACTIVATED PROTEIN KINASE KINASE KINASE 20-RELATED"/>
    <property type="match status" value="1"/>
</dbReference>
<dbReference type="GO" id="GO:0004674">
    <property type="term" value="F:protein serine/threonine kinase activity"/>
    <property type="evidence" value="ECO:0007669"/>
    <property type="project" value="UniProtKB-KW"/>
</dbReference>
<evidence type="ECO:0000256" key="2">
    <source>
        <dbReference type="ARBA" id="ARBA00022741"/>
    </source>
</evidence>
<dbReference type="AlphaFoldDB" id="A0A127A273"/>
<dbReference type="PANTHER" id="PTHR43289:SF34">
    <property type="entry name" value="SERINE_THREONINE-PROTEIN KINASE YBDM-RELATED"/>
    <property type="match status" value="1"/>
</dbReference>
<dbReference type="GO" id="GO:0005524">
    <property type="term" value="F:ATP binding"/>
    <property type="evidence" value="ECO:0007669"/>
    <property type="project" value="UniProtKB-UniRule"/>
</dbReference>
<keyword evidence="8" id="KW-0723">Serine/threonine-protein kinase</keyword>
<evidence type="ECO:0000256" key="3">
    <source>
        <dbReference type="ARBA" id="ARBA00022777"/>
    </source>
</evidence>
<reference evidence="8 9" key="1">
    <citation type="submission" date="2016-02" db="EMBL/GenBank/DDBJ databases">
        <title>Complete genome of Sinomonas atrocyanea KCTC 3377.</title>
        <authorList>
            <person name="Kim K.M."/>
        </authorList>
    </citation>
    <scope>NUCLEOTIDE SEQUENCE [LARGE SCALE GENOMIC DNA]</scope>
    <source>
        <strain evidence="8 9">KCTC 3377</strain>
    </source>
</reference>